<dbReference type="AlphaFoldDB" id="M0KSA0"/>
<feature type="region of interest" description="Disordered" evidence="1">
    <location>
        <begin position="162"/>
        <end position="186"/>
    </location>
</feature>
<sequence length="319" mass="36577">MEYDLLDRLEEIIIAARFRPSAVTGTYKLDTELDLNSLADRISTFHQSWNQTIDEDETKRAKRVEIEYESEQTVALQYYRESTETKARYFSFRKNDFEERPEKPEIEEFPYRQLKRIRLLIVSRDGESRLVFTKNINGWKQSLRTLFDEVFGVDNLTSQMSRPSSEVAAGVEETASDDVSPDSDPLTEAQSYIDERCEIAKDEVDDLGIPSDDKQTLKTHLDNITISGTEVDGDRSIATRELRIISQSNLAELFASVDIEDGFRDLLRKADSEKLGFVLDVNDVPVECINGEWSRTGPGGLPDDIRRALNVFFDEESYI</sequence>
<dbReference type="EMBL" id="AOLS01000025">
    <property type="protein sequence ID" value="EMA23808.1"/>
    <property type="molecule type" value="Genomic_DNA"/>
</dbReference>
<protein>
    <submittedName>
        <fullName evidence="2">Uncharacterized protein</fullName>
    </submittedName>
</protein>
<accession>M0KSA0</accession>
<dbReference type="Proteomes" id="UP000011687">
    <property type="component" value="Unassembled WGS sequence"/>
</dbReference>
<comment type="caution">
    <text evidence="2">The sequence shown here is derived from an EMBL/GenBank/DDBJ whole genome shotgun (WGS) entry which is preliminary data.</text>
</comment>
<reference evidence="2 3" key="1">
    <citation type="journal article" date="2014" name="PLoS Genet.">
        <title>Phylogenetically driven sequencing of extremely halophilic archaea reveals strategies for static and dynamic osmo-response.</title>
        <authorList>
            <person name="Becker E.A."/>
            <person name="Seitzer P.M."/>
            <person name="Tritt A."/>
            <person name="Larsen D."/>
            <person name="Krusor M."/>
            <person name="Yao A.I."/>
            <person name="Wu D."/>
            <person name="Madern D."/>
            <person name="Eisen J.A."/>
            <person name="Darling A.E."/>
            <person name="Facciotti M.T."/>
        </authorList>
    </citation>
    <scope>NUCLEOTIDE SEQUENCE [LARGE SCALE GENOMIC DNA]</scope>
    <source>
        <strain evidence="2 3">ATCC 33799</strain>
    </source>
</reference>
<name>M0KSA0_9EURY</name>
<dbReference type="PATRIC" id="fig|662475.6.peg.701"/>
<evidence type="ECO:0000256" key="1">
    <source>
        <dbReference type="SAM" id="MobiDB-lite"/>
    </source>
</evidence>
<organism evidence="2 3">
    <name type="scientific">Haloarcula marismortui ATCC 33799</name>
    <dbReference type="NCBI Taxonomy" id="662475"/>
    <lineage>
        <taxon>Archaea</taxon>
        <taxon>Methanobacteriati</taxon>
        <taxon>Methanobacteriota</taxon>
        <taxon>Stenosarchaea group</taxon>
        <taxon>Halobacteria</taxon>
        <taxon>Halobacteriales</taxon>
        <taxon>Haloarculaceae</taxon>
        <taxon>Haloarcula</taxon>
    </lineage>
</organism>
<evidence type="ECO:0000313" key="3">
    <source>
        <dbReference type="Proteomes" id="UP000011687"/>
    </source>
</evidence>
<gene>
    <name evidence="2" type="ORF">C435_03678</name>
</gene>
<proteinExistence type="predicted"/>
<evidence type="ECO:0000313" key="2">
    <source>
        <dbReference type="EMBL" id="EMA23808.1"/>
    </source>
</evidence>
<keyword evidence="3" id="KW-1185">Reference proteome</keyword>